<evidence type="ECO:0000313" key="6">
    <source>
        <dbReference type="Proteomes" id="UP000238308"/>
    </source>
</evidence>
<dbReference type="PANTHER" id="PTHR45688">
    <property type="match status" value="1"/>
</dbReference>
<dbReference type="InterPro" id="IPR015422">
    <property type="entry name" value="PyrdxlP-dep_Trfase_small"/>
</dbReference>
<evidence type="ECO:0000256" key="2">
    <source>
        <dbReference type="ARBA" id="ARBA00008954"/>
    </source>
</evidence>
<protein>
    <submittedName>
        <fullName evidence="5">4-aminobutyrate aminotransferase-like enzyme</fullName>
    </submittedName>
</protein>
<keyword evidence="5" id="KW-0032">Aminotransferase</keyword>
<organism evidence="5 6">
    <name type="scientific">Jezberella montanilacus</name>
    <dbReference type="NCBI Taxonomy" id="323426"/>
    <lineage>
        <taxon>Bacteria</taxon>
        <taxon>Pseudomonadati</taxon>
        <taxon>Pseudomonadota</taxon>
        <taxon>Betaproteobacteria</taxon>
        <taxon>Burkholderiales</taxon>
        <taxon>Alcaligenaceae</taxon>
        <taxon>Jezberella</taxon>
    </lineage>
</organism>
<keyword evidence="3 4" id="KW-0663">Pyridoxal phosphate</keyword>
<dbReference type="SUPFAM" id="SSF53383">
    <property type="entry name" value="PLP-dependent transferases"/>
    <property type="match status" value="1"/>
</dbReference>
<dbReference type="Proteomes" id="UP000238308">
    <property type="component" value="Unassembled WGS sequence"/>
</dbReference>
<dbReference type="AlphaFoldDB" id="A0A2T0XQG1"/>
<keyword evidence="5" id="KW-0808">Transferase</keyword>
<dbReference type="GO" id="GO:0008483">
    <property type="term" value="F:transaminase activity"/>
    <property type="evidence" value="ECO:0007669"/>
    <property type="project" value="UniProtKB-KW"/>
</dbReference>
<dbReference type="InterPro" id="IPR015424">
    <property type="entry name" value="PyrdxlP-dep_Trfase"/>
</dbReference>
<dbReference type="PANTHER" id="PTHR45688:SF13">
    <property type="entry name" value="ALANINE--GLYOXYLATE AMINOTRANSFERASE 2-LIKE"/>
    <property type="match status" value="1"/>
</dbReference>
<dbReference type="OrthoDB" id="3398487at2"/>
<sequence>MQRRARLLGPAYRLFYESPLHVTRGEGAWLIDGKGKRYLDAYNNVACVGHSHPAVVEALAKQAGVLNTHTRYLHTGILDYAERLLATMPPELAHAMFTCTGSEANDLALRVARAHTGAEGLIITNFAYHGVTASLAEASPSLGKYVKLGHTVRTVPAPDTLRIAPERLSNYFADSVRHAISDLQAVGIKPAALLVDTVFSSDGVYTDPPGFLAQAVEVIRQAGGVFIADEVQAGLGRTGDSLWGFARHQLVPDIVTMGKPLGNGHPLAGIAVKPEVLAAFGQQCRYFNTFGGNPVSMAVGMAVLDVLDNEQLMANAKKVGDYLRMELNKLQARHQLIAAVRGAGLFIGVELVSNLDTLTQATAVAARVVNQMRDRQVLLGTSGEHANILKIRPPLVFSKENADQLVHALDCVLATHS</sequence>
<comment type="similarity">
    <text evidence="2 4">Belongs to the class-III pyridoxal-phosphate-dependent aminotransferase family.</text>
</comment>
<comment type="caution">
    <text evidence="5">The sequence shown here is derived from an EMBL/GenBank/DDBJ whole genome shotgun (WGS) entry which is preliminary data.</text>
</comment>
<dbReference type="PIRSF" id="PIRSF000521">
    <property type="entry name" value="Transaminase_4ab_Lys_Orn"/>
    <property type="match status" value="1"/>
</dbReference>
<dbReference type="InterPro" id="IPR005814">
    <property type="entry name" value="Aminotrans_3"/>
</dbReference>
<name>A0A2T0XQG1_9BURK</name>
<dbReference type="GO" id="GO:0030170">
    <property type="term" value="F:pyridoxal phosphate binding"/>
    <property type="evidence" value="ECO:0007669"/>
    <property type="project" value="InterPro"/>
</dbReference>
<evidence type="ECO:0000313" key="5">
    <source>
        <dbReference type="EMBL" id="PRZ01163.1"/>
    </source>
</evidence>
<keyword evidence="6" id="KW-1185">Reference proteome</keyword>
<dbReference type="CDD" id="cd00610">
    <property type="entry name" value="OAT_like"/>
    <property type="match status" value="1"/>
</dbReference>
<dbReference type="Gene3D" id="3.90.1150.10">
    <property type="entry name" value="Aspartate Aminotransferase, domain 1"/>
    <property type="match status" value="1"/>
</dbReference>
<dbReference type="PROSITE" id="PS00600">
    <property type="entry name" value="AA_TRANSFER_CLASS_3"/>
    <property type="match status" value="1"/>
</dbReference>
<evidence type="ECO:0000256" key="1">
    <source>
        <dbReference type="ARBA" id="ARBA00001933"/>
    </source>
</evidence>
<evidence type="ECO:0000256" key="4">
    <source>
        <dbReference type="RuleBase" id="RU003560"/>
    </source>
</evidence>
<dbReference type="Pfam" id="PF00202">
    <property type="entry name" value="Aminotran_3"/>
    <property type="match status" value="1"/>
</dbReference>
<reference evidence="5 6" key="1">
    <citation type="submission" date="2018-03" db="EMBL/GenBank/DDBJ databases">
        <title>Genomic Encyclopedia of Type Strains, Phase III (KMG-III): the genomes of soil and plant-associated and newly described type strains.</title>
        <authorList>
            <person name="Whitman W."/>
        </authorList>
    </citation>
    <scope>NUCLEOTIDE SEQUENCE [LARGE SCALE GENOMIC DNA]</scope>
    <source>
        <strain evidence="5 6">MWH-P2sevCIIIb</strain>
    </source>
</reference>
<dbReference type="Gene3D" id="3.40.640.10">
    <property type="entry name" value="Type I PLP-dependent aspartate aminotransferase-like (Major domain)"/>
    <property type="match status" value="1"/>
</dbReference>
<accession>A0A2T0XQG1</accession>
<dbReference type="InterPro" id="IPR049704">
    <property type="entry name" value="Aminotrans_3_PPA_site"/>
</dbReference>
<dbReference type="InterPro" id="IPR015421">
    <property type="entry name" value="PyrdxlP-dep_Trfase_major"/>
</dbReference>
<evidence type="ECO:0000256" key="3">
    <source>
        <dbReference type="ARBA" id="ARBA00022898"/>
    </source>
</evidence>
<dbReference type="EMBL" id="PVTV01000002">
    <property type="protein sequence ID" value="PRZ01163.1"/>
    <property type="molecule type" value="Genomic_DNA"/>
</dbReference>
<gene>
    <name evidence="5" type="ORF">BCM14_0184</name>
</gene>
<comment type="cofactor">
    <cofactor evidence="1">
        <name>pyridoxal 5'-phosphate</name>
        <dbReference type="ChEBI" id="CHEBI:597326"/>
    </cofactor>
</comment>
<proteinExistence type="inferred from homology"/>